<name>A0ABM6NAT5_PSEO7</name>
<evidence type="ECO:0000313" key="2">
    <source>
        <dbReference type="EMBL" id="ATD05897.1"/>
    </source>
</evidence>
<feature type="chain" id="PRO_5045511553" evidence="1">
    <location>
        <begin position="23"/>
        <end position="171"/>
    </location>
</feature>
<evidence type="ECO:0000313" key="3">
    <source>
        <dbReference type="Proteomes" id="UP000016521"/>
    </source>
</evidence>
<accession>A0ABM6NAT5</accession>
<protein>
    <submittedName>
        <fullName evidence="2">Uncharacterized protein</fullName>
    </submittedName>
</protein>
<dbReference type="Proteomes" id="UP000016521">
    <property type="component" value="Chromosome I"/>
</dbReference>
<sequence length="171" mass="19013">MSKLYCSLVLFGSIAVSTHCVALPTVITGETINLTKSDFAVIKERYSVKDGEPQYAETGYEFPFETLIIGQNSILDFNLSGSVYSAWYSSNFAMDFQLYCENTLVAEDRAFGVRYQQVSYSATPYINTRSIAVPDGCGSGKLVLTKVGNLSRAFYTRIQDINLNLTINKPY</sequence>
<feature type="signal peptide" evidence="1">
    <location>
        <begin position="1"/>
        <end position="22"/>
    </location>
</feature>
<evidence type="ECO:0000256" key="1">
    <source>
        <dbReference type="SAM" id="SignalP"/>
    </source>
</evidence>
<keyword evidence="3" id="KW-1185">Reference proteome</keyword>
<dbReference type="EMBL" id="CP011924">
    <property type="protein sequence ID" value="ATD05897.1"/>
    <property type="molecule type" value="Genomic_DNA"/>
</dbReference>
<gene>
    <name evidence="2" type="ORF">PPIS_a0633</name>
</gene>
<proteinExistence type="predicted"/>
<reference evidence="2 3" key="1">
    <citation type="submission" date="2015-06" db="EMBL/GenBank/DDBJ databases">
        <authorList>
            <person name="Xie B.-B."/>
            <person name="Rong J.-C."/>
            <person name="Qin Q.-L."/>
            <person name="Zhang Y.-Z."/>
        </authorList>
    </citation>
    <scope>NUCLEOTIDE SEQUENCE [LARGE SCALE GENOMIC DNA]</scope>
    <source>
        <strain evidence="2 3">JCM 20779</strain>
    </source>
</reference>
<organism evidence="2 3">
    <name type="scientific">Pseudoalteromonas piscicida</name>
    <dbReference type="NCBI Taxonomy" id="43662"/>
    <lineage>
        <taxon>Bacteria</taxon>
        <taxon>Pseudomonadati</taxon>
        <taxon>Pseudomonadota</taxon>
        <taxon>Gammaproteobacteria</taxon>
        <taxon>Alteromonadales</taxon>
        <taxon>Pseudoalteromonadaceae</taxon>
        <taxon>Pseudoalteromonas</taxon>
    </lineage>
</organism>
<dbReference type="RefSeq" id="WP_010369038.1">
    <property type="nucleotide sequence ID" value="NZ_CP011924.1"/>
</dbReference>
<keyword evidence="1" id="KW-0732">Signal</keyword>